<evidence type="ECO:0000313" key="4">
    <source>
        <dbReference type="Proteomes" id="UP001152797"/>
    </source>
</evidence>
<evidence type="ECO:0000256" key="1">
    <source>
        <dbReference type="SAM" id="MobiDB-lite"/>
    </source>
</evidence>
<proteinExistence type="predicted"/>
<feature type="region of interest" description="Disordered" evidence="1">
    <location>
        <begin position="92"/>
        <end position="112"/>
    </location>
</feature>
<keyword evidence="4" id="KW-1185">Reference proteome</keyword>
<reference evidence="3 4" key="2">
    <citation type="submission" date="2024-05" db="EMBL/GenBank/DDBJ databases">
        <authorList>
            <person name="Chen Y."/>
            <person name="Shah S."/>
            <person name="Dougan E. K."/>
            <person name="Thang M."/>
            <person name="Chan C."/>
        </authorList>
    </citation>
    <scope>NUCLEOTIDE SEQUENCE [LARGE SCALE GENOMIC DNA]</scope>
</reference>
<name>A0A9P1CH85_9DINO</name>
<evidence type="ECO:0000313" key="2">
    <source>
        <dbReference type="EMBL" id="CAI3991366.1"/>
    </source>
</evidence>
<dbReference type="Proteomes" id="UP001152797">
    <property type="component" value="Unassembled WGS sequence"/>
</dbReference>
<dbReference type="EMBL" id="CAMXCT010001584">
    <property type="protein sequence ID" value="CAI3991366.1"/>
    <property type="molecule type" value="Genomic_DNA"/>
</dbReference>
<organism evidence="2">
    <name type="scientific">Cladocopium goreaui</name>
    <dbReference type="NCBI Taxonomy" id="2562237"/>
    <lineage>
        <taxon>Eukaryota</taxon>
        <taxon>Sar</taxon>
        <taxon>Alveolata</taxon>
        <taxon>Dinophyceae</taxon>
        <taxon>Suessiales</taxon>
        <taxon>Symbiodiniaceae</taxon>
        <taxon>Cladocopium</taxon>
    </lineage>
</organism>
<dbReference type="EMBL" id="CAMXCT020001584">
    <property type="protein sequence ID" value="CAL1144741.1"/>
    <property type="molecule type" value="Genomic_DNA"/>
</dbReference>
<accession>A0A9P1CH85</accession>
<protein>
    <submittedName>
        <fullName evidence="2">Uncharacterized protein</fullName>
    </submittedName>
</protein>
<sequence length="132" mass="14338">MIRICAAVSGEVIAVIQAEDFEGTVKALKLFLAPRLDCSRFRQRLVSQDGLELCDYALVLPPANLQMILLQLRLPDTKEQEQLVARASVDGAANGPVGAGWSEQRPGYNRPWRDATAFSSAAQPLGSRPFAA</sequence>
<dbReference type="AlphaFoldDB" id="A0A9P1CH85"/>
<evidence type="ECO:0000313" key="3">
    <source>
        <dbReference type="EMBL" id="CAL4778678.1"/>
    </source>
</evidence>
<gene>
    <name evidence="2" type="ORF">C1SCF055_LOCUS18283</name>
</gene>
<reference evidence="2" key="1">
    <citation type="submission" date="2022-10" db="EMBL/GenBank/DDBJ databases">
        <authorList>
            <person name="Chen Y."/>
            <person name="Dougan E. K."/>
            <person name="Chan C."/>
            <person name="Rhodes N."/>
            <person name="Thang M."/>
        </authorList>
    </citation>
    <scope>NUCLEOTIDE SEQUENCE</scope>
</reference>
<comment type="caution">
    <text evidence="2">The sequence shown here is derived from an EMBL/GenBank/DDBJ whole genome shotgun (WGS) entry which is preliminary data.</text>
</comment>
<dbReference type="EMBL" id="CAMXCT030001584">
    <property type="protein sequence ID" value="CAL4778678.1"/>
    <property type="molecule type" value="Genomic_DNA"/>
</dbReference>